<keyword evidence="2" id="KW-0804">Transcription</keyword>
<feature type="region of interest" description="SAW" evidence="3">
    <location>
        <begin position="386"/>
        <end position="465"/>
    </location>
</feature>
<sequence length="468" mass="51219">MSLEMSSNNNKGKAVVKQEESSPPVPVVDGEQKILLVNKVKEESSPLAPSKPPIAEAASFPAGSQQHGVVSGSTFLKNIIMKCVAALGIWNVMGANAELQSLSFFATAISDPLQRVAFVFAEALARRVMWLLPGLGWAMQLQVLQPSATTPAAINSARQSFAALHPLLCAAATSANHAILEATVAESTVHVIDLCGASLNQWFKLISLFAARPGGPPSLRLSVVHEQDEFLSHAAGLLTEEAVHLHVPFAFIPVRSHIDHFSPLNIAALGVVHGQGDALVITSTLQLHRLITDEVSIEVPVLADLTATHQMTKADVLLRVLRDLRPKLLVLTEQEADHNGAYLSDRVLNAFDYYSVLFHDTEAVSLVDRVAMERTLLREEVMDIVTCDGVLWRERHEKLAHWTQRMQLAGFEAVPVNTNLLKETATLAYQMSINGGLCYEIRKVDNGHIFLYSRKVPIFSVSTWRPVH</sequence>
<feature type="short sequence motif" description="VHIID" evidence="3">
    <location>
        <begin position="189"/>
        <end position="193"/>
    </location>
</feature>
<evidence type="ECO:0000256" key="2">
    <source>
        <dbReference type="ARBA" id="ARBA00023163"/>
    </source>
</evidence>
<keyword evidence="1" id="KW-0805">Transcription regulation</keyword>
<comment type="caution">
    <text evidence="3">Lacks conserved residue(s) required for the propagation of feature annotation.</text>
</comment>
<feature type="region of interest" description="VHIID" evidence="3">
    <location>
        <begin position="158"/>
        <end position="223"/>
    </location>
</feature>
<feature type="compositionally biased region" description="Polar residues" evidence="4">
    <location>
        <begin position="1"/>
        <end position="11"/>
    </location>
</feature>
<evidence type="ECO:0000313" key="6">
    <source>
        <dbReference type="Proteomes" id="UP001054889"/>
    </source>
</evidence>
<dbReference type="Pfam" id="PF03514">
    <property type="entry name" value="GRAS"/>
    <property type="match status" value="1"/>
</dbReference>
<gene>
    <name evidence="5" type="primary">gb00994</name>
    <name evidence="5" type="ORF">PR202_gb00994</name>
</gene>
<reference evidence="5" key="1">
    <citation type="journal article" date="2018" name="DNA Res.">
        <title>Multiple hybrid de novo genome assembly of finger millet, an orphan allotetraploid crop.</title>
        <authorList>
            <person name="Hatakeyama M."/>
            <person name="Aluri S."/>
            <person name="Balachadran M.T."/>
            <person name="Sivarajan S.R."/>
            <person name="Patrignani A."/>
            <person name="Gruter S."/>
            <person name="Poveda L."/>
            <person name="Shimizu-Inatsugi R."/>
            <person name="Baeten J."/>
            <person name="Francoijs K.J."/>
            <person name="Nataraja K.N."/>
            <person name="Reddy Y.A.N."/>
            <person name="Phadnis S."/>
            <person name="Ravikumar R.L."/>
            <person name="Schlapbach R."/>
            <person name="Sreeman S.M."/>
            <person name="Shimizu K.K."/>
        </authorList>
    </citation>
    <scope>NUCLEOTIDE SEQUENCE</scope>
</reference>
<dbReference type="PANTHER" id="PTHR31636">
    <property type="entry name" value="OSJNBA0084A10.13 PROTEIN-RELATED"/>
    <property type="match status" value="1"/>
</dbReference>
<evidence type="ECO:0000256" key="3">
    <source>
        <dbReference type="PROSITE-ProRule" id="PRU01191"/>
    </source>
</evidence>
<name>A0AAV5DVQ5_ELECO</name>
<dbReference type="Proteomes" id="UP001054889">
    <property type="component" value="Unassembled WGS sequence"/>
</dbReference>
<comment type="similarity">
    <text evidence="3">Belongs to the GRAS family.</text>
</comment>
<dbReference type="PROSITE" id="PS50985">
    <property type="entry name" value="GRAS"/>
    <property type="match status" value="1"/>
</dbReference>
<dbReference type="InterPro" id="IPR005202">
    <property type="entry name" value="TF_GRAS"/>
</dbReference>
<reference evidence="5" key="2">
    <citation type="submission" date="2021-12" db="EMBL/GenBank/DDBJ databases">
        <title>Resequencing data analysis of finger millet.</title>
        <authorList>
            <person name="Hatakeyama M."/>
            <person name="Aluri S."/>
            <person name="Balachadran M.T."/>
            <person name="Sivarajan S.R."/>
            <person name="Poveda L."/>
            <person name="Shimizu-Inatsugi R."/>
            <person name="Schlapbach R."/>
            <person name="Sreeman S.M."/>
            <person name="Shimizu K.K."/>
        </authorList>
    </citation>
    <scope>NUCLEOTIDE SEQUENCE</scope>
</reference>
<proteinExistence type="inferred from homology"/>
<dbReference type="EMBL" id="BQKI01000071">
    <property type="protein sequence ID" value="GJN14202.1"/>
    <property type="molecule type" value="Genomic_DNA"/>
</dbReference>
<evidence type="ECO:0000256" key="4">
    <source>
        <dbReference type="SAM" id="MobiDB-lite"/>
    </source>
</evidence>
<protein>
    <recommendedName>
        <fullName evidence="7">Scarecrow-like protein 3</fullName>
    </recommendedName>
</protein>
<evidence type="ECO:0000313" key="5">
    <source>
        <dbReference type="EMBL" id="GJN14202.1"/>
    </source>
</evidence>
<accession>A0AAV5DVQ5</accession>
<comment type="caution">
    <text evidence="5">The sequence shown here is derived from an EMBL/GenBank/DDBJ whole genome shotgun (WGS) entry which is preliminary data.</text>
</comment>
<dbReference type="AlphaFoldDB" id="A0AAV5DVQ5"/>
<evidence type="ECO:0008006" key="7">
    <source>
        <dbReference type="Google" id="ProtNLM"/>
    </source>
</evidence>
<evidence type="ECO:0000256" key="1">
    <source>
        <dbReference type="ARBA" id="ARBA00023015"/>
    </source>
</evidence>
<organism evidence="5 6">
    <name type="scientific">Eleusine coracana subsp. coracana</name>
    <dbReference type="NCBI Taxonomy" id="191504"/>
    <lineage>
        <taxon>Eukaryota</taxon>
        <taxon>Viridiplantae</taxon>
        <taxon>Streptophyta</taxon>
        <taxon>Embryophyta</taxon>
        <taxon>Tracheophyta</taxon>
        <taxon>Spermatophyta</taxon>
        <taxon>Magnoliopsida</taxon>
        <taxon>Liliopsida</taxon>
        <taxon>Poales</taxon>
        <taxon>Poaceae</taxon>
        <taxon>PACMAD clade</taxon>
        <taxon>Chloridoideae</taxon>
        <taxon>Cynodonteae</taxon>
        <taxon>Eleusininae</taxon>
        <taxon>Eleusine</taxon>
    </lineage>
</organism>
<feature type="region of interest" description="Disordered" evidence="4">
    <location>
        <begin position="1"/>
        <end position="26"/>
    </location>
</feature>
<keyword evidence="6" id="KW-1185">Reference proteome</keyword>